<evidence type="ECO:0000256" key="1">
    <source>
        <dbReference type="SAM" id="MobiDB-lite"/>
    </source>
</evidence>
<sequence length="292" mass="31307">MRRTPLVLKCGTSRVQSPSSPTGADDDGFGGGGGAIPRQNPLVCLKGSAVRRLMPYCAPRVMAARLLKCVLVISCASANSSLQAPRRHYSTDSLAPQVFTGPACDCGGRAFSSLAFHGRVTGFSQLGIVPDDAVGRRVFSGSLVFPAIHSGAAPYSLTSLILIGSQDLAAKQSSRLDLSTVGQNDSLGYFLWGHMKDLIYQTSVEPEEELQARVMAMADLGRPGSGDRVYQNMCNMITGNKKLLNTHFAYAIASFSWEEVATLTFVAILTSTRRSLLHKLGYLSGQYSDCDE</sequence>
<keyword evidence="3" id="KW-1185">Reference proteome</keyword>
<reference evidence="2 3" key="1">
    <citation type="submission" date="2023-02" db="EMBL/GenBank/DDBJ databases">
        <title>LHISI_Scaffold_Assembly.</title>
        <authorList>
            <person name="Stuart O.P."/>
            <person name="Cleave R."/>
            <person name="Magrath M.J.L."/>
            <person name="Mikheyev A.S."/>
        </authorList>
    </citation>
    <scope>NUCLEOTIDE SEQUENCE [LARGE SCALE GENOMIC DNA]</scope>
    <source>
        <strain evidence="2">Daus_M_001</strain>
        <tissue evidence="2">Leg muscle</tissue>
    </source>
</reference>
<evidence type="ECO:0000313" key="2">
    <source>
        <dbReference type="EMBL" id="KAJ8897056.1"/>
    </source>
</evidence>
<dbReference type="EMBL" id="JARBHB010000001">
    <property type="protein sequence ID" value="KAJ8897056.1"/>
    <property type="molecule type" value="Genomic_DNA"/>
</dbReference>
<dbReference type="Proteomes" id="UP001159363">
    <property type="component" value="Chromosome 1"/>
</dbReference>
<organism evidence="2 3">
    <name type="scientific">Dryococelus australis</name>
    <dbReference type="NCBI Taxonomy" id="614101"/>
    <lineage>
        <taxon>Eukaryota</taxon>
        <taxon>Metazoa</taxon>
        <taxon>Ecdysozoa</taxon>
        <taxon>Arthropoda</taxon>
        <taxon>Hexapoda</taxon>
        <taxon>Insecta</taxon>
        <taxon>Pterygota</taxon>
        <taxon>Neoptera</taxon>
        <taxon>Polyneoptera</taxon>
        <taxon>Phasmatodea</taxon>
        <taxon>Verophasmatodea</taxon>
        <taxon>Anareolatae</taxon>
        <taxon>Phasmatidae</taxon>
        <taxon>Eurycanthinae</taxon>
        <taxon>Dryococelus</taxon>
    </lineage>
</organism>
<feature type="region of interest" description="Disordered" evidence="1">
    <location>
        <begin position="11"/>
        <end position="34"/>
    </location>
</feature>
<evidence type="ECO:0000313" key="3">
    <source>
        <dbReference type="Proteomes" id="UP001159363"/>
    </source>
</evidence>
<protein>
    <submittedName>
        <fullName evidence="2">Uncharacterized protein</fullName>
    </submittedName>
</protein>
<gene>
    <name evidence="2" type="ORF">PR048_002402</name>
</gene>
<feature type="compositionally biased region" description="Polar residues" evidence="1">
    <location>
        <begin position="13"/>
        <end position="22"/>
    </location>
</feature>
<accession>A0ABQ9IK88</accession>
<name>A0ABQ9IK88_9NEOP</name>
<comment type="caution">
    <text evidence="2">The sequence shown here is derived from an EMBL/GenBank/DDBJ whole genome shotgun (WGS) entry which is preliminary data.</text>
</comment>
<proteinExistence type="predicted"/>